<dbReference type="InterPro" id="IPR001509">
    <property type="entry name" value="Epimerase_deHydtase"/>
</dbReference>
<dbReference type="Proteomes" id="UP000184442">
    <property type="component" value="Unassembled WGS sequence"/>
</dbReference>
<evidence type="ECO:0000313" key="4">
    <source>
        <dbReference type="Proteomes" id="UP000184442"/>
    </source>
</evidence>
<evidence type="ECO:0000256" key="1">
    <source>
        <dbReference type="ARBA" id="ARBA00007637"/>
    </source>
</evidence>
<gene>
    <name evidence="3" type="ORF">SAMN02745176_00595</name>
</gene>
<sequence>MYGIKYTILRYANVYGIRQEPKGEGGVISIFLDKMLRGEQPTIFGDGSNTRDYTYVEDIAEANLKALYHGDNEIFNIGTGKATDLNRLFDIMKKLIGFKGDAIYGPFRPGDIKDSCLCNDKAVGSLKWEWKYSIEKGLEKTIKYYKEKYV</sequence>
<dbReference type="AlphaFoldDB" id="A0A1M6BXZ2"/>
<comment type="similarity">
    <text evidence="1">Belongs to the NAD(P)-dependent epimerase/dehydratase family.</text>
</comment>
<dbReference type="PANTHER" id="PTHR43000">
    <property type="entry name" value="DTDP-D-GLUCOSE 4,6-DEHYDRATASE-RELATED"/>
    <property type="match status" value="1"/>
</dbReference>
<dbReference type="EMBL" id="FQZS01000004">
    <property type="protein sequence ID" value="SHI53659.1"/>
    <property type="molecule type" value="Genomic_DNA"/>
</dbReference>
<dbReference type="Pfam" id="PF01370">
    <property type="entry name" value="Epimerase"/>
    <property type="match status" value="1"/>
</dbReference>
<evidence type="ECO:0000313" key="3">
    <source>
        <dbReference type="EMBL" id="SHI53659.1"/>
    </source>
</evidence>
<organism evidence="3 4">
    <name type="scientific">Lutispora thermophila DSM 19022</name>
    <dbReference type="NCBI Taxonomy" id="1122184"/>
    <lineage>
        <taxon>Bacteria</taxon>
        <taxon>Bacillati</taxon>
        <taxon>Bacillota</taxon>
        <taxon>Clostridia</taxon>
        <taxon>Lutisporales</taxon>
        <taxon>Lutisporaceae</taxon>
        <taxon>Lutispora</taxon>
    </lineage>
</organism>
<accession>A0A1M6BXZ2</accession>
<dbReference type="SUPFAM" id="SSF51735">
    <property type="entry name" value="NAD(P)-binding Rossmann-fold domains"/>
    <property type="match status" value="1"/>
</dbReference>
<dbReference type="InterPro" id="IPR036291">
    <property type="entry name" value="NAD(P)-bd_dom_sf"/>
</dbReference>
<dbReference type="STRING" id="1122184.SAMN02745176_00595"/>
<protein>
    <submittedName>
        <fullName evidence="3">NAD dependent epimerase/dehydratase family protein</fullName>
    </submittedName>
</protein>
<proteinExistence type="inferred from homology"/>
<dbReference type="Gene3D" id="3.40.50.720">
    <property type="entry name" value="NAD(P)-binding Rossmann-like Domain"/>
    <property type="match status" value="1"/>
</dbReference>
<name>A0A1M6BXZ2_9FIRM</name>
<keyword evidence="4" id="KW-1185">Reference proteome</keyword>
<evidence type="ECO:0000259" key="2">
    <source>
        <dbReference type="Pfam" id="PF01370"/>
    </source>
</evidence>
<feature type="domain" description="NAD-dependent epimerase/dehydratase" evidence="2">
    <location>
        <begin position="2"/>
        <end position="78"/>
    </location>
</feature>
<reference evidence="3 4" key="1">
    <citation type="submission" date="2016-11" db="EMBL/GenBank/DDBJ databases">
        <authorList>
            <person name="Jaros S."/>
            <person name="Januszkiewicz K."/>
            <person name="Wedrychowicz H."/>
        </authorList>
    </citation>
    <scope>NUCLEOTIDE SEQUENCE [LARGE SCALE GENOMIC DNA]</scope>
    <source>
        <strain evidence="3 4">DSM 19022</strain>
    </source>
</reference>